<dbReference type="AlphaFoldDB" id="F3FIL9"/>
<reference evidence="1 2" key="1">
    <citation type="journal article" date="2011" name="PLoS Pathog.">
        <title>Dynamic evolution of pathogenicity revealed by sequencing and comparative genomics of 19 Pseudomonas syringae isolates.</title>
        <authorList>
            <person name="Baltrus D.A."/>
            <person name="Nishimura M.T."/>
            <person name="Romanchuk A."/>
            <person name="Chang J.H."/>
            <person name="Mukhtar M.S."/>
            <person name="Cherkis K."/>
            <person name="Roach J."/>
            <person name="Grant S.R."/>
            <person name="Jones C.D."/>
            <person name="Dangl J.L."/>
        </authorList>
    </citation>
    <scope>NUCLEOTIDE SEQUENCE [LARGE SCALE GENOMIC DNA]</scope>
    <source>
        <strain evidence="2">M301072PT</strain>
    </source>
</reference>
<dbReference type="EMBL" id="AEAH01000659">
    <property type="protein sequence ID" value="EGH30055.1"/>
    <property type="molecule type" value="Genomic_DNA"/>
</dbReference>
<name>F3FIL9_PSESX</name>
<comment type="caution">
    <text evidence="1">The sequence shown here is derived from an EMBL/GenBank/DDBJ whole genome shotgun (WGS) entry which is preliminary data.</text>
</comment>
<dbReference type="Proteomes" id="UP000004471">
    <property type="component" value="Unassembled WGS sequence"/>
</dbReference>
<dbReference type="HOGENOM" id="CLU_2082847_0_0_6"/>
<accession>F3FIL9</accession>
<sequence length="117" mass="13157">MSDAFVPVQQLRLGPMQTPEAKLLDRLASLFQCARTDGKSIELFFESRQNVELTANSCARYPYRLSRPRTKTLCTFTNLLGKFRIEDSERAGGICPTCVDIAILIDMVTKPNTVRSI</sequence>
<organism evidence="1 2">
    <name type="scientific">Pseudomonas syringae pv. japonica str. M301072</name>
    <dbReference type="NCBI Taxonomy" id="629262"/>
    <lineage>
        <taxon>Bacteria</taxon>
        <taxon>Pseudomonadati</taxon>
        <taxon>Pseudomonadota</taxon>
        <taxon>Gammaproteobacteria</taxon>
        <taxon>Pseudomonadales</taxon>
        <taxon>Pseudomonadaceae</taxon>
        <taxon>Pseudomonas</taxon>
        <taxon>Pseudomonas syringae</taxon>
    </lineage>
</organism>
<gene>
    <name evidence="1" type="ORF">PSYJA_14202</name>
</gene>
<protein>
    <submittedName>
        <fullName evidence="1">Uncharacterized protein</fullName>
    </submittedName>
</protein>
<evidence type="ECO:0000313" key="1">
    <source>
        <dbReference type="EMBL" id="EGH30055.1"/>
    </source>
</evidence>
<evidence type="ECO:0000313" key="2">
    <source>
        <dbReference type="Proteomes" id="UP000004471"/>
    </source>
</evidence>
<proteinExistence type="predicted"/>